<name>A0A3P7LRJ1_DIBLA</name>
<organism evidence="3 4">
    <name type="scientific">Dibothriocephalus latus</name>
    <name type="common">Fish tapeworm</name>
    <name type="synonym">Diphyllobothrium latum</name>
    <dbReference type="NCBI Taxonomy" id="60516"/>
    <lineage>
        <taxon>Eukaryota</taxon>
        <taxon>Metazoa</taxon>
        <taxon>Spiralia</taxon>
        <taxon>Lophotrochozoa</taxon>
        <taxon>Platyhelminthes</taxon>
        <taxon>Cestoda</taxon>
        <taxon>Eucestoda</taxon>
        <taxon>Diphyllobothriidea</taxon>
        <taxon>Diphyllobothriidae</taxon>
        <taxon>Dibothriocephalus</taxon>
    </lineage>
</organism>
<gene>
    <name evidence="3" type="ORF">DILT_LOCUS8449</name>
</gene>
<dbReference type="GO" id="GO:0010265">
    <property type="term" value="P:SCF complex assembly"/>
    <property type="evidence" value="ECO:0007669"/>
    <property type="project" value="InterPro"/>
</dbReference>
<keyword evidence="4" id="KW-1185">Reference proteome</keyword>
<keyword evidence="2" id="KW-0833">Ubl conjugation pathway</keyword>
<reference evidence="3 4" key="1">
    <citation type="submission" date="2018-11" db="EMBL/GenBank/DDBJ databases">
        <authorList>
            <consortium name="Pathogen Informatics"/>
        </authorList>
    </citation>
    <scope>NUCLEOTIDE SEQUENCE [LARGE SCALE GENOMIC DNA]</scope>
</reference>
<dbReference type="AlphaFoldDB" id="A0A3P7LRJ1"/>
<dbReference type="InterPro" id="IPR016024">
    <property type="entry name" value="ARM-type_fold"/>
</dbReference>
<evidence type="ECO:0000313" key="3">
    <source>
        <dbReference type="EMBL" id="VDN12618.1"/>
    </source>
</evidence>
<dbReference type="InterPro" id="IPR039852">
    <property type="entry name" value="CAND1/CAND2"/>
</dbReference>
<dbReference type="OrthoDB" id="6260732at2759"/>
<sequence>MVNLLNLLVKTHDPLCFANLQDLINKVCLSIAFLSKTFPLPHDSRDDLKSIFPALMIQLKATNSDLELKEKAVSSVSVYLNYLGDRLPQPDLKECLNVLLSRLKNESTRLVTVRAINKICTAQLNIDLTDFLKETVVELSNCLNKRDRILRIAALRCLTAICEHFPPIVLQNACLGTILTCLPQLISDHDLQTSQDTRAPIVNRYLNILVLGELGRRM</sequence>
<keyword evidence="1" id="KW-0677">Repeat</keyword>
<dbReference type="PANTHER" id="PTHR12696">
    <property type="entry name" value="TIP120"/>
    <property type="match status" value="1"/>
</dbReference>
<protein>
    <submittedName>
        <fullName evidence="3">Uncharacterized protein</fullName>
    </submittedName>
</protein>
<accession>A0A3P7LRJ1</accession>
<proteinExistence type="predicted"/>
<dbReference type="InterPro" id="IPR011989">
    <property type="entry name" value="ARM-like"/>
</dbReference>
<dbReference type="EMBL" id="UYRU01054326">
    <property type="protein sequence ID" value="VDN12618.1"/>
    <property type="molecule type" value="Genomic_DNA"/>
</dbReference>
<evidence type="ECO:0000256" key="2">
    <source>
        <dbReference type="ARBA" id="ARBA00022786"/>
    </source>
</evidence>
<evidence type="ECO:0000256" key="1">
    <source>
        <dbReference type="ARBA" id="ARBA00022737"/>
    </source>
</evidence>
<evidence type="ECO:0000313" key="4">
    <source>
        <dbReference type="Proteomes" id="UP000281553"/>
    </source>
</evidence>
<dbReference type="SUPFAM" id="SSF48371">
    <property type="entry name" value="ARM repeat"/>
    <property type="match status" value="1"/>
</dbReference>
<dbReference type="Proteomes" id="UP000281553">
    <property type="component" value="Unassembled WGS sequence"/>
</dbReference>
<dbReference type="Gene3D" id="1.25.10.10">
    <property type="entry name" value="Leucine-rich Repeat Variant"/>
    <property type="match status" value="1"/>
</dbReference>